<reference evidence="1 2" key="1">
    <citation type="submission" date="2016-05" db="EMBL/GenBank/DDBJ databases">
        <title>Draft Genome Sequence of Algibacter sp. Strain SK-16 Isolated from the Surface Water of Aburatsubo Inlet.</title>
        <authorList>
            <person name="Wong S.-K."/>
            <person name="Yoshizawa S."/>
            <person name="Nakajima Y."/>
            <person name="Ogura Y."/>
            <person name="Tetsuya H."/>
            <person name="Hamasaki K."/>
        </authorList>
    </citation>
    <scope>NUCLEOTIDE SEQUENCE [LARGE SCALE GENOMIC DNA]</scope>
    <source>
        <strain evidence="1 2">SK-16</strain>
    </source>
</reference>
<dbReference type="EMBL" id="MDJD01000046">
    <property type="protein sequence ID" value="OEK07664.1"/>
    <property type="molecule type" value="Genomic_DNA"/>
</dbReference>
<organism evidence="1 2">
    <name type="scientific">Flavivirga aquatica</name>
    <dbReference type="NCBI Taxonomy" id="1849968"/>
    <lineage>
        <taxon>Bacteria</taxon>
        <taxon>Pseudomonadati</taxon>
        <taxon>Bacteroidota</taxon>
        <taxon>Flavobacteriia</taxon>
        <taxon>Flavobacteriales</taxon>
        <taxon>Flavobacteriaceae</taxon>
        <taxon>Flavivirga</taxon>
    </lineage>
</organism>
<dbReference type="STRING" id="1849968.A8C32_16935"/>
<dbReference type="RefSeq" id="WP_069830609.1">
    <property type="nucleotide sequence ID" value="NZ_MDJD01000046.1"/>
</dbReference>
<dbReference type="PROSITE" id="PS51257">
    <property type="entry name" value="PROKAR_LIPOPROTEIN"/>
    <property type="match status" value="1"/>
</dbReference>
<keyword evidence="2" id="KW-1185">Reference proteome</keyword>
<accession>A0A1E5T8G7</accession>
<dbReference type="Gene3D" id="2.60.120.260">
    <property type="entry name" value="Galactose-binding domain-like"/>
    <property type="match status" value="1"/>
</dbReference>
<dbReference type="AlphaFoldDB" id="A0A1E5T8G7"/>
<evidence type="ECO:0000313" key="1">
    <source>
        <dbReference type="EMBL" id="OEK07664.1"/>
    </source>
</evidence>
<name>A0A1E5T8G7_9FLAO</name>
<comment type="caution">
    <text evidence="1">The sequence shown here is derived from an EMBL/GenBank/DDBJ whole genome shotgun (WGS) entry which is preliminary data.</text>
</comment>
<gene>
    <name evidence="1" type="ORF">A8C32_16935</name>
</gene>
<dbReference type="Proteomes" id="UP000095713">
    <property type="component" value="Unassembled WGS sequence"/>
</dbReference>
<dbReference type="OrthoDB" id="1410018at2"/>
<proteinExistence type="predicted"/>
<protein>
    <submittedName>
        <fullName evidence="1">Uncharacterized protein</fullName>
    </submittedName>
</protein>
<evidence type="ECO:0000313" key="2">
    <source>
        <dbReference type="Proteomes" id="UP000095713"/>
    </source>
</evidence>
<sequence length="555" mass="61743">MKNYKHIAVIIFAFIFVFACEKDDNPDFPLLQEATWVSSIRPTEFIDPFPLNEGEAISFVDLSQGALSHEFIIEEGNFFLDKSYKNSDSLPLFILPDAGTTTASKDAHVLFMKPGLNKIRLRNTYRDSVTYLAKEPIGAVFQDGVWVIENEWNIDVYGVLKPAFQVLDKDGNEILNITGDIETSIDDIETWPVVDVESGDALTFVDLTTEDRPTGRQWNFEGKPKNSPDEIVTVTFFKLGEFKAGVLRSIRADGLPENRVDKQIPILVNVIPSTKPYVFNGELKESRNEAISFATTGEVKEFSGQEASFTVNVKNDATGFDKNVTVSSAFVNPNDATEIRLVLSEPIYNTDVVTISYSGTGIESVDNRVLGSFGPEIVEMDPGENLLPNYFAGFESAHPNWKAAFSTGYWVGNNNGSLGQEFYKRTTQQIASGTAAMLYLAPEGVKAVNLQGLDFNKFNIPAGNYKLSITVFLAEGNTMSQLGTLVTKPWTVINWDLSTLERGVWHTLTQTVNFNEPPKEKYNIRVIPGDNPNALTGEQKFYLDDLSFTGFEPRP</sequence>